<dbReference type="CDD" id="cd03392">
    <property type="entry name" value="PAP2_like_2"/>
    <property type="match status" value="1"/>
</dbReference>
<keyword evidence="1" id="KW-1133">Transmembrane helix</keyword>
<dbReference type="OrthoDB" id="9773582at2"/>
<name>A0A419S4Q0_9SPHI</name>
<feature type="transmembrane region" description="Helical" evidence="1">
    <location>
        <begin position="21"/>
        <end position="41"/>
    </location>
</feature>
<dbReference type="Gene3D" id="1.20.144.10">
    <property type="entry name" value="Phosphatidic acid phosphatase type 2/haloperoxidase"/>
    <property type="match status" value="2"/>
</dbReference>
<feature type="transmembrane region" description="Helical" evidence="1">
    <location>
        <begin position="203"/>
        <end position="224"/>
    </location>
</feature>
<feature type="transmembrane region" description="Helical" evidence="1">
    <location>
        <begin position="78"/>
        <end position="98"/>
    </location>
</feature>
<keyword evidence="4" id="KW-1185">Reference proteome</keyword>
<protein>
    <recommendedName>
        <fullName evidence="2">Phosphatidic acid phosphatase type 2/haloperoxidase domain-containing protein</fullName>
    </recommendedName>
</protein>
<dbReference type="EMBL" id="MBTA01000026">
    <property type="protein sequence ID" value="RKD14485.1"/>
    <property type="molecule type" value="Genomic_DNA"/>
</dbReference>
<dbReference type="Pfam" id="PF01569">
    <property type="entry name" value="PAP2"/>
    <property type="match status" value="1"/>
</dbReference>
<comment type="caution">
    <text evidence="3">The sequence shown here is derived from an EMBL/GenBank/DDBJ whole genome shotgun (WGS) entry which is preliminary data.</text>
</comment>
<proteinExistence type="predicted"/>
<evidence type="ECO:0000313" key="3">
    <source>
        <dbReference type="EMBL" id="RKD14485.1"/>
    </source>
</evidence>
<dbReference type="InterPro" id="IPR000326">
    <property type="entry name" value="PAP2/HPO"/>
</dbReference>
<reference evidence="3 4" key="1">
    <citation type="submission" date="2016-07" db="EMBL/GenBank/DDBJ databases">
        <title>Genome of Pelobium manganitolerans.</title>
        <authorList>
            <person name="Wu S."/>
            <person name="Wang G."/>
        </authorList>
    </citation>
    <scope>NUCLEOTIDE SEQUENCE [LARGE SCALE GENOMIC DNA]</scope>
    <source>
        <strain evidence="3 4">YS-25</strain>
    </source>
</reference>
<dbReference type="RefSeq" id="WP_120182491.1">
    <property type="nucleotide sequence ID" value="NZ_CBINCU010000031.1"/>
</dbReference>
<organism evidence="3 4">
    <name type="scientific">Pelobium manganitolerans</name>
    <dbReference type="NCBI Taxonomy" id="1842495"/>
    <lineage>
        <taxon>Bacteria</taxon>
        <taxon>Pseudomonadati</taxon>
        <taxon>Bacteroidota</taxon>
        <taxon>Sphingobacteriia</taxon>
        <taxon>Sphingobacteriales</taxon>
        <taxon>Sphingobacteriaceae</taxon>
        <taxon>Pelobium</taxon>
    </lineage>
</organism>
<keyword evidence="1" id="KW-0472">Membrane</keyword>
<dbReference type="AlphaFoldDB" id="A0A419S4Q0"/>
<evidence type="ECO:0000313" key="4">
    <source>
        <dbReference type="Proteomes" id="UP000283433"/>
    </source>
</evidence>
<keyword evidence="1" id="KW-0812">Transmembrane</keyword>
<feature type="transmembrane region" description="Helical" evidence="1">
    <location>
        <begin position="110"/>
        <end position="127"/>
    </location>
</feature>
<gene>
    <name evidence="3" type="ORF">BCY91_08420</name>
</gene>
<feature type="transmembrane region" description="Helical" evidence="1">
    <location>
        <begin position="147"/>
        <end position="168"/>
    </location>
</feature>
<dbReference type="Proteomes" id="UP000283433">
    <property type="component" value="Unassembled WGS sequence"/>
</dbReference>
<evidence type="ECO:0000259" key="2">
    <source>
        <dbReference type="SMART" id="SM00014"/>
    </source>
</evidence>
<dbReference type="PANTHER" id="PTHR14969:SF13">
    <property type="entry name" value="AT30094P"/>
    <property type="match status" value="1"/>
</dbReference>
<dbReference type="InterPro" id="IPR036938">
    <property type="entry name" value="PAP2/HPO_sf"/>
</dbReference>
<sequence>MKKYRTLFKAYINDYKMVPQFSTIFIALAFLLVGVFCFYELTEELSDNKLELFDNFIIEHVVSWRTPLHTEWMKSVTLVGNLIGYVLIIPILTIFFIIRKNWRLSIEITLVLLLSSGLNVVLKNIIGRERPPEIGRLVEAQFYSFPSGHAMSAITFYGFIIYLSAILIKKAWLKTLIIVLCLVMTVLIGFSRIYLGVHFPSDILAGYLAGFAWLMFCVLVLNLITLSKLKLEETQHP</sequence>
<evidence type="ECO:0000256" key="1">
    <source>
        <dbReference type="SAM" id="Phobius"/>
    </source>
</evidence>
<dbReference type="SUPFAM" id="SSF48317">
    <property type="entry name" value="Acid phosphatase/Vanadium-dependent haloperoxidase"/>
    <property type="match status" value="1"/>
</dbReference>
<feature type="transmembrane region" description="Helical" evidence="1">
    <location>
        <begin position="175"/>
        <end position="197"/>
    </location>
</feature>
<feature type="domain" description="Phosphatidic acid phosphatase type 2/haloperoxidase" evidence="2">
    <location>
        <begin position="105"/>
        <end position="218"/>
    </location>
</feature>
<accession>A0A419S4Q0</accession>
<dbReference type="SMART" id="SM00014">
    <property type="entry name" value="acidPPc"/>
    <property type="match status" value="1"/>
</dbReference>
<dbReference type="PANTHER" id="PTHR14969">
    <property type="entry name" value="SPHINGOSINE-1-PHOSPHATE PHOSPHOHYDROLASE"/>
    <property type="match status" value="1"/>
</dbReference>